<name>A0A833PG15_ACIBZ</name>
<sequence>MNAIHDFSMHVGTNYTVQLYYFSDDDSKFKVNKIWK</sequence>
<dbReference type="Proteomes" id="UP000490535">
    <property type="component" value="Unassembled WGS sequence"/>
</dbReference>
<protein>
    <submittedName>
        <fullName evidence="1">Uncharacterized protein</fullName>
    </submittedName>
</protein>
<comment type="caution">
    <text evidence="1">The sequence shown here is derived from an EMBL/GenBank/DDBJ whole genome shotgun (WGS) entry which is preliminary data.</text>
</comment>
<proteinExistence type="predicted"/>
<dbReference type="AlphaFoldDB" id="A0A833PG15"/>
<reference evidence="2" key="1">
    <citation type="journal article" date="2020" name="MBio">
        <title>Horizontal gene transfer to a defensive symbiont with a reduced genome amongst a multipartite beetle microbiome.</title>
        <authorList>
            <person name="Waterworth S.C."/>
            <person name="Florez L.V."/>
            <person name="Rees E.R."/>
            <person name="Hertweck C."/>
            <person name="Kaltenpoth M."/>
            <person name="Kwan J.C."/>
        </authorList>
    </citation>
    <scope>NUCLEOTIDE SEQUENCE [LARGE SCALE GENOMIC DNA]</scope>
</reference>
<gene>
    <name evidence="1" type="ORF">GAK29_02469</name>
</gene>
<accession>A0A833PG15</accession>
<organism evidence="1 2">
    <name type="scientific">Acinetobacter bereziniae</name>
    <name type="common">Acinetobacter genomosp. 10</name>
    <dbReference type="NCBI Taxonomy" id="106648"/>
    <lineage>
        <taxon>Bacteria</taxon>
        <taxon>Pseudomonadati</taxon>
        <taxon>Pseudomonadota</taxon>
        <taxon>Gammaproteobacteria</taxon>
        <taxon>Moraxellales</taxon>
        <taxon>Moraxellaceae</taxon>
        <taxon>Acinetobacter</taxon>
    </lineage>
</organism>
<dbReference type="EMBL" id="WNDP01000057">
    <property type="protein sequence ID" value="KAF1024621.1"/>
    <property type="molecule type" value="Genomic_DNA"/>
</dbReference>
<evidence type="ECO:0000313" key="2">
    <source>
        <dbReference type="Proteomes" id="UP000490535"/>
    </source>
</evidence>
<evidence type="ECO:0000313" key="1">
    <source>
        <dbReference type="EMBL" id="KAF1024621.1"/>
    </source>
</evidence>